<evidence type="ECO:0000256" key="2">
    <source>
        <dbReference type="ARBA" id="ARBA00008891"/>
    </source>
</evidence>
<dbReference type="InterPro" id="IPR011050">
    <property type="entry name" value="Pectin_lyase_fold/virulence"/>
</dbReference>
<dbReference type="PANTHER" id="PTHR31321:SF81">
    <property type="entry name" value="PECTINESTERASE"/>
    <property type="match status" value="1"/>
</dbReference>
<dbReference type="EMBL" id="JBBPBK010000331">
    <property type="protein sequence ID" value="KAK9265693.1"/>
    <property type="molecule type" value="Genomic_DNA"/>
</dbReference>
<dbReference type="Proteomes" id="UP001415857">
    <property type="component" value="Unassembled WGS sequence"/>
</dbReference>
<comment type="caution">
    <text evidence="8">The sequence shown here is derived from an EMBL/GenBank/DDBJ whole genome shotgun (WGS) entry which is preliminary data.</text>
</comment>
<evidence type="ECO:0000313" key="9">
    <source>
        <dbReference type="Proteomes" id="UP001415857"/>
    </source>
</evidence>
<dbReference type="GO" id="GO:0045490">
    <property type="term" value="P:pectin catabolic process"/>
    <property type="evidence" value="ECO:0007669"/>
    <property type="project" value="TreeGrafter"/>
</dbReference>
<keyword evidence="6" id="KW-0732">Signal</keyword>
<dbReference type="Pfam" id="PF01095">
    <property type="entry name" value="Pectinesterase"/>
    <property type="match status" value="1"/>
</dbReference>
<dbReference type="SUPFAM" id="SSF51126">
    <property type="entry name" value="Pectin lyase-like"/>
    <property type="match status" value="1"/>
</dbReference>
<evidence type="ECO:0000256" key="6">
    <source>
        <dbReference type="SAM" id="SignalP"/>
    </source>
</evidence>
<dbReference type="EC" id="3.1.1.11" evidence="3"/>
<evidence type="ECO:0000256" key="5">
    <source>
        <dbReference type="ARBA" id="ARBA00023085"/>
    </source>
</evidence>
<gene>
    <name evidence="8" type="ORF">L1049_012582</name>
</gene>
<dbReference type="Gene3D" id="2.160.20.10">
    <property type="entry name" value="Single-stranded right-handed beta-helix, Pectin lyase-like"/>
    <property type="match status" value="1"/>
</dbReference>
<proteinExistence type="inferred from homology"/>
<reference evidence="8 9" key="1">
    <citation type="journal article" date="2024" name="Plant J.">
        <title>Genome sequences and population genomics reveal climatic adaptation and genomic divergence between two closely related sweetgum species.</title>
        <authorList>
            <person name="Xu W.Q."/>
            <person name="Ren C.Q."/>
            <person name="Zhang X.Y."/>
            <person name="Comes H.P."/>
            <person name="Liu X.H."/>
            <person name="Li Y.G."/>
            <person name="Kettle C.J."/>
            <person name="Jalonen R."/>
            <person name="Gaisberger H."/>
            <person name="Ma Y.Z."/>
            <person name="Qiu Y.X."/>
        </authorList>
    </citation>
    <scope>NUCLEOTIDE SEQUENCE [LARGE SCALE GENOMIC DNA]</scope>
    <source>
        <strain evidence="8">Hangzhou</strain>
    </source>
</reference>
<dbReference type="GO" id="GO:0030599">
    <property type="term" value="F:pectinesterase activity"/>
    <property type="evidence" value="ECO:0007669"/>
    <property type="project" value="UniProtKB-EC"/>
</dbReference>
<keyword evidence="9" id="KW-1185">Reference proteome</keyword>
<comment type="similarity">
    <text evidence="2">Belongs to the pectinesterase family.</text>
</comment>
<evidence type="ECO:0000256" key="1">
    <source>
        <dbReference type="ARBA" id="ARBA00005184"/>
    </source>
</evidence>
<dbReference type="GO" id="GO:0042545">
    <property type="term" value="P:cell wall modification"/>
    <property type="evidence" value="ECO:0007669"/>
    <property type="project" value="InterPro"/>
</dbReference>
<organism evidence="8 9">
    <name type="scientific">Liquidambar formosana</name>
    <name type="common">Formosan gum</name>
    <dbReference type="NCBI Taxonomy" id="63359"/>
    <lineage>
        <taxon>Eukaryota</taxon>
        <taxon>Viridiplantae</taxon>
        <taxon>Streptophyta</taxon>
        <taxon>Embryophyta</taxon>
        <taxon>Tracheophyta</taxon>
        <taxon>Spermatophyta</taxon>
        <taxon>Magnoliopsida</taxon>
        <taxon>eudicotyledons</taxon>
        <taxon>Gunneridae</taxon>
        <taxon>Pentapetalae</taxon>
        <taxon>Saxifragales</taxon>
        <taxon>Altingiaceae</taxon>
        <taxon>Liquidambar</taxon>
    </lineage>
</organism>
<keyword evidence="4" id="KW-0378">Hydrolase</keyword>
<dbReference type="InterPro" id="IPR012334">
    <property type="entry name" value="Pectin_lyas_fold"/>
</dbReference>
<feature type="domain" description="Pectinesterase catalytic" evidence="7">
    <location>
        <begin position="81"/>
        <end position="162"/>
    </location>
</feature>
<protein>
    <recommendedName>
        <fullName evidence="3">pectinesterase</fullName>
        <ecNumber evidence="3">3.1.1.11</ecNumber>
    </recommendedName>
</protein>
<feature type="chain" id="PRO_5042930095" description="pectinesterase" evidence="6">
    <location>
        <begin position="25"/>
        <end position="167"/>
    </location>
</feature>
<feature type="signal peptide" evidence="6">
    <location>
        <begin position="1"/>
        <end position="24"/>
    </location>
</feature>
<comment type="pathway">
    <text evidence="1">Glycan metabolism; pectin degradation; 2-dehydro-3-deoxy-D-gluconate from pectin: step 1/5.</text>
</comment>
<dbReference type="AlphaFoldDB" id="A0AAP0R2K9"/>
<dbReference type="InterPro" id="IPR000070">
    <property type="entry name" value="Pectinesterase_cat"/>
</dbReference>
<evidence type="ECO:0000259" key="7">
    <source>
        <dbReference type="Pfam" id="PF01095"/>
    </source>
</evidence>
<name>A0AAP0R2K9_LIQFO</name>
<evidence type="ECO:0000313" key="8">
    <source>
        <dbReference type="EMBL" id="KAK9265693.1"/>
    </source>
</evidence>
<keyword evidence="5" id="KW-0063">Aspartyl esterase</keyword>
<sequence length="167" mass="18570">MAIVSHFQLILLLSLCTLLFKSCSWSPERVSDYERWVSWNVANYQKRTVKEAESLVQTPGSSGTVLDLKLRNAEMNRVRKSVSQDGTGDFKTIKEALDSIPLHNIKRVILDIKPGVYSDPPTITGNDTASATGRNGMPLKTFQSATVAVDANYFVAINVKFEKIPHN</sequence>
<accession>A0AAP0R2K9</accession>
<evidence type="ECO:0000256" key="4">
    <source>
        <dbReference type="ARBA" id="ARBA00022801"/>
    </source>
</evidence>
<dbReference type="PANTHER" id="PTHR31321">
    <property type="entry name" value="ACYL-COA THIOESTER HYDROLASE YBHC-RELATED"/>
    <property type="match status" value="1"/>
</dbReference>
<evidence type="ECO:0000256" key="3">
    <source>
        <dbReference type="ARBA" id="ARBA00013229"/>
    </source>
</evidence>